<dbReference type="SUPFAM" id="SSF54593">
    <property type="entry name" value="Glyoxalase/Bleomycin resistance protein/Dihydroxybiphenyl dioxygenase"/>
    <property type="match status" value="1"/>
</dbReference>
<dbReference type="HOGENOM" id="CLU_1916046_0_0_7"/>
<evidence type="ECO:0000259" key="1">
    <source>
        <dbReference type="PROSITE" id="PS51819"/>
    </source>
</evidence>
<dbReference type="eggNOG" id="COG0346">
    <property type="taxonomic scope" value="Bacteria"/>
</dbReference>
<organism evidence="2 3">
    <name type="scientific">Syntrophobacter fumaroxidans (strain DSM 10017 / MPOB)</name>
    <dbReference type="NCBI Taxonomy" id="335543"/>
    <lineage>
        <taxon>Bacteria</taxon>
        <taxon>Pseudomonadati</taxon>
        <taxon>Thermodesulfobacteriota</taxon>
        <taxon>Syntrophobacteria</taxon>
        <taxon>Syntrophobacterales</taxon>
        <taxon>Syntrophobacteraceae</taxon>
        <taxon>Syntrophobacter</taxon>
    </lineage>
</organism>
<sequence length="132" mass="15104">MHVEKWMKLIHVALACSSEENADKFYKSLLECQKSGPKVLPSSLSSEIFNIDSELTIFDYKNEYVHFEIFIYNRHRGNERRIDHVCLQVADMGSFLERCKSLNVMVIQVPKGGSVITFAGDDDGNLFEIKQA</sequence>
<dbReference type="STRING" id="335543.Sfum_2462"/>
<dbReference type="Proteomes" id="UP000001784">
    <property type="component" value="Chromosome"/>
</dbReference>
<reference evidence="2 3" key="1">
    <citation type="submission" date="2006-10" db="EMBL/GenBank/DDBJ databases">
        <title>Complete sequence of Syntrophobacter fumaroxidans MPOB.</title>
        <authorList>
            <consortium name="US DOE Joint Genome Institute"/>
            <person name="Copeland A."/>
            <person name="Lucas S."/>
            <person name="Lapidus A."/>
            <person name="Barry K."/>
            <person name="Detter J.C."/>
            <person name="Glavina del Rio T."/>
            <person name="Hammon N."/>
            <person name="Israni S."/>
            <person name="Pitluck S."/>
            <person name="Goltsman E.G."/>
            <person name="Martinez M."/>
            <person name="Schmutz J."/>
            <person name="Larimer F."/>
            <person name="Land M."/>
            <person name="Hauser L."/>
            <person name="Kyrpides N."/>
            <person name="Kim E."/>
            <person name="Boone D.R."/>
            <person name="Brockman F."/>
            <person name="Culley D."/>
            <person name="Ferry J."/>
            <person name="Gunsalus R."/>
            <person name="McInerney M.J."/>
            <person name="Morrison M."/>
            <person name="Plugge C."/>
            <person name="Rohlin L."/>
            <person name="Scholten J."/>
            <person name="Sieber J."/>
            <person name="Stams A.J.M."/>
            <person name="Worm P."/>
            <person name="Henstra A.M."/>
            <person name="Richardson P."/>
        </authorList>
    </citation>
    <scope>NUCLEOTIDE SEQUENCE [LARGE SCALE GENOMIC DNA]</scope>
    <source>
        <strain evidence="3">DSM 10017 / MPOB</strain>
    </source>
</reference>
<name>A0LL40_SYNFM</name>
<dbReference type="AlphaFoldDB" id="A0LL40"/>
<dbReference type="InterPro" id="IPR037523">
    <property type="entry name" value="VOC_core"/>
</dbReference>
<dbReference type="EMBL" id="CP000478">
    <property type="protein sequence ID" value="ABK18142.1"/>
    <property type="molecule type" value="Genomic_DNA"/>
</dbReference>
<dbReference type="KEGG" id="sfu:Sfum_2462"/>
<dbReference type="PROSITE" id="PS51819">
    <property type="entry name" value="VOC"/>
    <property type="match status" value="1"/>
</dbReference>
<proteinExistence type="predicted"/>
<protein>
    <recommendedName>
        <fullName evidence="1">VOC domain-containing protein</fullName>
    </recommendedName>
</protein>
<gene>
    <name evidence="2" type="ordered locus">Sfum_2462</name>
</gene>
<keyword evidence="3" id="KW-1185">Reference proteome</keyword>
<accession>A0LL40</accession>
<feature type="domain" description="VOC" evidence="1">
    <location>
        <begin position="8"/>
        <end position="132"/>
    </location>
</feature>
<evidence type="ECO:0000313" key="3">
    <source>
        <dbReference type="Proteomes" id="UP000001784"/>
    </source>
</evidence>
<dbReference type="InterPro" id="IPR029068">
    <property type="entry name" value="Glyas_Bleomycin-R_OHBP_Dase"/>
</dbReference>
<dbReference type="Gene3D" id="3.10.180.10">
    <property type="entry name" value="2,3-Dihydroxybiphenyl 1,2-Dioxygenase, domain 1"/>
    <property type="match status" value="1"/>
</dbReference>
<dbReference type="InParanoid" id="A0LL40"/>
<evidence type="ECO:0000313" key="2">
    <source>
        <dbReference type="EMBL" id="ABK18142.1"/>
    </source>
</evidence>